<evidence type="ECO:0000313" key="2">
    <source>
        <dbReference type="EMBL" id="GAA0157725.1"/>
    </source>
</evidence>
<dbReference type="EMBL" id="BAABME010003170">
    <property type="protein sequence ID" value="GAA0157725.1"/>
    <property type="molecule type" value="Genomic_DNA"/>
</dbReference>
<gene>
    <name evidence="2" type="ORF">LIER_14929</name>
</gene>
<dbReference type="InterPro" id="IPR057710">
    <property type="entry name" value="DUF7950"/>
</dbReference>
<organism evidence="2 3">
    <name type="scientific">Lithospermum erythrorhizon</name>
    <name type="common">Purple gromwell</name>
    <name type="synonym">Lithospermum officinale var. erythrorhizon</name>
    <dbReference type="NCBI Taxonomy" id="34254"/>
    <lineage>
        <taxon>Eukaryota</taxon>
        <taxon>Viridiplantae</taxon>
        <taxon>Streptophyta</taxon>
        <taxon>Embryophyta</taxon>
        <taxon>Tracheophyta</taxon>
        <taxon>Spermatophyta</taxon>
        <taxon>Magnoliopsida</taxon>
        <taxon>eudicotyledons</taxon>
        <taxon>Gunneridae</taxon>
        <taxon>Pentapetalae</taxon>
        <taxon>asterids</taxon>
        <taxon>lamiids</taxon>
        <taxon>Boraginales</taxon>
        <taxon>Boraginaceae</taxon>
        <taxon>Boraginoideae</taxon>
        <taxon>Lithospermeae</taxon>
        <taxon>Lithospermum</taxon>
    </lineage>
</organism>
<reference evidence="2 3" key="1">
    <citation type="submission" date="2024-01" db="EMBL/GenBank/DDBJ databases">
        <title>The complete chloroplast genome sequence of Lithospermum erythrorhizon: insights into the phylogenetic relationship among Boraginaceae species and the maternal lineages of purple gromwells.</title>
        <authorList>
            <person name="Okada T."/>
            <person name="Watanabe K."/>
        </authorList>
    </citation>
    <scope>NUCLEOTIDE SEQUENCE [LARGE SCALE GENOMIC DNA]</scope>
</reference>
<accession>A0AAV3Q2I2</accession>
<evidence type="ECO:0000313" key="3">
    <source>
        <dbReference type="Proteomes" id="UP001454036"/>
    </source>
</evidence>
<dbReference type="AlphaFoldDB" id="A0AAV3Q2I2"/>
<dbReference type="Proteomes" id="UP001454036">
    <property type="component" value="Unassembled WGS sequence"/>
</dbReference>
<comment type="caution">
    <text evidence="2">The sequence shown here is derived from an EMBL/GenBank/DDBJ whole genome shotgun (WGS) entry which is preliminary data.</text>
</comment>
<sequence length="296" mass="33185">MDHRNGWVENNGSKSPQDKMIIERIMLRFRPIAPKPAAADLASGSATEGKSSELFNKARKKRKYVRVKQTRCKKDMKKGEESENIFGFELLDSKMSGFGGFNESGSSINVGFEVEKMVPGWMKLDNNFGKNNGFFGGGGVVDQVDRRVDKVVESWMIVEGVSVSNDRWFVEEGGIGITDKEKMKNLEMDSCPGLISDGFDRVQWVNHAYRKLVDPPKDDGGPPAEMVAMLVVKEKLPVVCQPFACTVRVVYSFRNNNGDNNKKKYVSQTMPCDVWRMDFGGFAWRLDSKAALSLGR</sequence>
<dbReference type="PANTHER" id="PTHR33595:SF29">
    <property type="match status" value="1"/>
</dbReference>
<protein>
    <recommendedName>
        <fullName evidence="1">DUF7950 domain-containing protein</fullName>
    </recommendedName>
</protein>
<name>A0AAV3Q2I2_LITER</name>
<evidence type="ECO:0000259" key="1">
    <source>
        <dbReference type="Pfam" id="PF25821"/>
    </source>
</evidence>
<proteinExistence type="predicted"/>
<feature type="domain" description="DUF7950" evidence="1">
    <location>
        <begin position="152"/>
        <end position="293"/>
    </location>
</feature>
<dbReference type="PANTHER" id="PTHR33595">
    <property type="entry name" value="VON WILLEBRAND FACTOR A DOMAIN PROTEIN"/>
    <property type="match status" value="1"/>
</dbReference>
<dbReference type="Pfam" id="PF25821">
    <property type="entry name" value="DUF7950"/>
    <property type="match status" value="1"/>
</dbReference>
<keyword evidence="3" id="KW-1185">Reference proteome</keyword>